<keyword evidence="12" id="KW-1185">Reference proteome</keyword>
<dbReference type="Proteomes" id="UP000237923">
    <property type="component" value="Unassembled WGS sequence"/>
</dbReference>
<dbReference type="GO" id="GO:0050451">
    <property type="term" value="F:CoA-disulfide reductase (NADPH) activity"/>
    <property type="evidence" value="ECO:0007669"/>
    <property type="project" value="UniProtKB-EC"/>
</dbReference>
<accession>A0A2N9KGE5</accession>
<gene>
    <name evidence="10" type="primary">cdr</name>
    <name evidence="9" type="ORF">LES8486_02104</name>
    <name evidence="10" type="ORF">LES9216_02084</name>
</gene>
<dbReference type="PRINTS" id="PR00368">
    <property type="entry name" value="FADPNR"/>
</dbReference>
<dbReference type="InterPro" id="IPR023753">
    <property type="entry name" value="FAD/NAD-binding_dom"/>
</dbReference>
<reference evidence="9 12" key="1">
    <citation type="submission" date="2018-02" db="EMBL/GenBank/DDBJ databases">
        <authorList>
            <person name="Rodrigo-Torres L."/>
            <person name="Arahal R. D."/>
            <person name="Lucena T."/>
        </authorList>
    </citation>
    <scope>NUCLEOTIDE SEQUENCE [LARGE SCALE GENOMIC DNA]</scope>
    <source>
        <strain evidence="9 12">CECT 8486</strain>
    </source>
</reference>
<keyword evidence="7" id="KW-0676">Redox-active center</keyword>
<evidence type="ECO:0000256" key="1">
    <source>
        <dbReference type="ARBA" id="ARBA00001974"/>
    </source>
</evidence>
<keyword evidence="3" id="KW-0285">Flavoprotein</keyword>
<evidence type="ECO:0000313" key="10">
    <source>
        <dbReference type="EMBL" id="SPE09886.1"/>
    </source>
</evidence>
<dbReference type="InterPro" id="IPR036188">
    <property type="entry name" value="FAD/NAD-bd_sf"/>
</dbReference>
<dbReference type="InterPro" id="IPR001763">
    <property type="entry name" value="Rhodanese-like_dom"/>
</dbReference>
<feature type="domain" description="Rhodanese" evidence="8">
    <location>
        <begin position="457"/>
        <end position="546"/>
    </location>
</feature>
<dbReference type="PRINTS" id="PR00411">
    <property type="entry name" value="PNDRDTASEI"/>
</dbReference>
<keyword evidence="4" id="KW-0274">FAD</keyword>
<dbReference type="Gene3D" id="3.50.50.60">
    <property type="entry name" value="FAD/NAD(P)-binding domain"/>
    <property type="match status" value="2"/>
</dbReference>
<dbReference type="AlphaFoldDB" id="A0A2N9KGE5"/>
<dbReference type="RefSeq" id="WP_011666815.1">
    <property type="nucleotide sequence ID" value="NZ_JASDEO010000030.1"/>
</dbReference>
<dbReference type="CDD" id="cd01524">
    <property type="entry name" value="RHOD_Pyr_redox"/>
    <property type="match status" value="1"/>
</dbReference>
<evidence type="ECO:0000256" key="6">
    <source>
        <dbReference type="ARBA" id="ARBA00023097"/>
    </source>
</evidence>
<dbReference type="InterPro" id="IPR050260">
    <property type="entry name" value="FAD-bd_OxRdtase"/>
</dbReference>
<dbReference type="SUPFAM" id="SSF51905">
    <property type="entry name" value="FAD/NAD(P)-binding domain"/>
    <property type="match status" value="1"/>
</dbReference>
<dbReference type="PANTHER" id="PTHR43429:SF1">
    <property type="entry name" value="NAD(P)H SULFUR OXIDOREDUCTASE (COA-DEPENDENT)"/>
    <property type="match status" value="1"/>
</dbReference>
<dbReference type="Pfam" id="PF02852">
    <property type="entry name" value="Pyr_redox_dim"/>
    <property type="match status" value="1"/>
</dbReference>
<dbReference type="EC" id="1.8.1.14" evidence="10"/>
<evidence type="ECO:0000256" key="3">
    <source>
        <dbReference type="ARBA" id="ARBA00022630"/>
    </source>
</evidence>
<comment type="similarity">
    <text evidence="2">Belongs to the class-III pyridine nucleotide-disulfide oxidoreductase family.</text>
</comment>
<dbReference type="InterPro" id="IPR036873">
    <property type="entry name" value="Rhodanese-like_dom_sf"/>
</dbReference>
<dbReference type="SMART" id="SM00450">
    <property type="entry name" value="RHOD"/>
    <property type="match status" value="1"/>
</dbReference>
<dbReference type="EMBL" id="OKQU01000007">
    <property type="protein sequence ID" value="SPE09886.1"/>
    <property type="molecule type" value="Genomic_DNA"/>
</dbReference>
<proteinExistence type="inferred from homology"/>
<reference evidence="10 11" key="2">
    <citation type="submission" date="2018-02" db="EMBL/GenBank/DDBJ databases">
        <authorList>
            <person name="Cohen D.B."/>
            <person name="Kent A.D."/>
        </authorList>
    </citation>
    <scope>NUCLEOTIDE SEQUENCE [LARGE SCALE GENOMIC DNA]</scope>
    <source>
        <strain evidence="10 11">CECT 9216</strain>
    </source>
</reference>
<dbReference type="PANTHER" id="PTHR43429">
    <property type="entry name" value="PYRIDINE NUCLEOTIDE-DISULFIDE OXIDOREDUCTASE DOMAIN-CONTAINING"/>
    <property type="match status" value="1"/>
</dbReference>
<name>A0A2N9KGE5_9LACO</name>
<dbReference type="EMBL" id="OKQR01000008">
    <property type="protein sequence ID" value="SPD95155.1"/>
    <property type="molecule type" value="Genomic_DNA"/>
</dbReference>
<dbReference type="InterPro" id="IPR004099">
    <property type="entry name" value="Pyr_nucl-diS_OxRdtase_dimer"/>
</dbReference>
<evidence type="ECO:0000256" key="4">
    <source>
        <dbReference type="ARBA" id="ARBA00022827"/>
    </source>
</evidence>
<evidence type="ECO:0000313" key="9">
    <source>
        <dbReference type="EMBL" id="SPD95155.1"/>
    </source>
</evidence>
<keyword evidence="5 10" id="KW-0560">Oxidoreductase</keyword>
<evidence type="ECO:0000256" key="5">
    <source>
        <dbReference type="ARBA" id="ARBA00023002"/>
    </source>
</evidence>
<evidence type="ECO:0000256" key="2">
    <source>
        <dbReference type="ARBA" id="ARBA00009130"/>
    </source>
</evidence>
<dbReference type="Gene3D" id="3.40.250.10">
    <property type="entry name" value="Rhodanese-like domain"/>
    <property type="match status" value="1"/>
</dbReference>
<dbReference type="SUPFAM" id="SSF55424">
    <property type="entry name" value="FAD/NAD-linked reductases, dimerisation (C-terminal) domain"/>
    <property type="match status" value="1"/>
</dbReference>
<evidence type="ECO:0000313" key="12">
    <source>
        <dbReference type="Proteomes" id="UP000239237"/>
    </source>
</evidence>
<dbReference type="Pfam" id="PF07992">
    <property type="entry name" value="Pyr_redox_2"/>
    <property type="match status" value="1"/>
</dbReference>
<keyword evidence="6" id="KW-0558">Oxidation</keyword>
<dbReference type="GeneID" id="29575723"/>
<evidence type="ECO:0000256" key="7">
    <source>
        <dbReference type="ARBA" id="ARBA00023284"/>
    </source>
</evidence>
<protein>
    <submittedName>
        <fullName evidence="10">Coenzyme A disulfide reductase</fullName>
        <ecNumber evidence="10">1.8.1.14</ecNumber>
    </submittedName>
</protein>
<dbReference type="Pfam" id="PF00581">
    <property type="entry name" value="Rhodanese"/>
    <property type="match status" value="1"/>
</dbReference>
<dbReference type="SUPFAM" id="SSF52821">
    <property type="entry name" value="Rhodanese/Cell cycle control phosphatase"/>
    <property type="match status" value="1"/>
</dbReference>
<evidence type="ECO:0000259" key="8">
    <source>
        <dbReference type="PROSITE" id="PS50206"/>
    </source>
</evidence>
<dbReference type="Proteomes" id="UP000239237">
    <property type="component" value="Unassembled WGS sequence"/>
</dbReference>
<dbReference type="PROSITE" id="PS50206">
    <property type="entry name" value="RHODANESE_3"/>
    <property type="match status" value="1"/>
</dbReference>
<sequence length="547" mass="60572">MRIIIVGGVAAGMSAATRLRRLSEKDEIIVFEKGPFVSFANCGLPYHISKTIKHRSQLIVQTADDLRSRFNIDVRVNSEVTHIDRDNKMISVNHDDQQEKLYYDKLILSLGSSPVIPKIEGLHTQSNIFQLRNIPDLDNIMSHLDESIKTVAVLGAGFIGIEVTENLIKRGFSVNLIERSNQILPNLDIEMAQSITNELIKNDVRINTGTTINKVSRDILYLDNGMSIQADAVIIAAGIRPNSDIAIAAGLKVGPNKGIVVDHDFKTSDSNIYAIGDVISVIHQITEQETLIPLAGPANRHGRQVADAIHGLSIKNKPEIGTSIVKVFSKSAASTGINEKQAKQLGLNYHVTHTFSYHHASYYPGATQVMMKLIFTNTGDIIGAQAVGNEGVDKRIDLLATAIKFRLKVDDLPELELTYAPPFGAAKDPVHISGYVAENIINSRSHNIQYNELENYRRDGYLLIDVRSSQEIRAMGLINGFINIPLEKIRDRINQIPKDTGIIVSCATGQRSYTAERIFINNGFRNVKNLDGAFSLYQLMYPQNIVK</sequence>
<comment type="cofactor">
    <cofactor evidence="1">
        <name>FAD</name>
        <dbReference type="ChEBI" id="CHEBI:57692"/>
    </cofactor>
</comment>
<evidence type="ECO:0000313" key="11">
    <source>
        <dbReference type="Proteomes" id="UP000237923"/>
    </source>
</evidence>
<organism evidence="10 11">
    <name type="scientific">Leuconostoc suionicum</name>
    <dbReference type="NCBI Taxonomy" id="1511761"/>
    <lineage>
        <taxon>Bacteria</taxon>
        <taxon>Bacillati</taxon>
        <taxon>Bacillota</taxon>
        <taxon>Bacilli</taxon>
        <taxon>Lactobacillales</taxon>
        <taxon>Lactobacillaceae</taxon>
        <taxon>Leuconostoc</taxon>
    </lineage>
</organism>
<dbReference type="InterPro" id="IPR016156">
    <property type="entry name" value="FAD/NAD-linked_Rdtase_dimer_sf"/>
</dbReference>